<dbReference type="PROSITE" id="PS51186">
    <property type="entry name" value="GNAT"/>
    <property type="match status" value="1"/>
</dbReference>
<organism evidence="2 3">
    <name type="scientific">Cytobacillus stercorigallinarum</name>
    <dbReference type="NCBI Taxonomy" id="2762240"/>
    <lineage>
        <taxon>Bacteria</taxon>
        <taxon>Bacillati</taxon>
        <taxon>Bacillota</taxon>
        <taxon>Bacilli</taxon>
        <taxon>Bacillales</taxon>
        <taxon>Bacillaceae</taxon>
        <taxon>Cytobacillus</taxon>
    </lineage>
</organism>
<dbReference type="InterPro" id="IPR016181">
    <property type="entry name" value="Acyl_CoA_acyltransferase"/>
</dbReference>
<evidence type="ECO:0000259" key="1">
    <source>
        <dbReference type="PROSITE" id="PS51186"/>
    </source>
</evidence>
<dbReference type="Gene3D" id="3.40.630.30">
    <property type="match status" value="1"/>
</dbReference>
<dbReference type="CDD" id="cd04301">
    <property type="entry name" value="NAT_SF"/>
    <property type="match status" value="1"/>
</dbReference>
<comment type="caution">
    <text evidence="2">The sequence shown here is derived from an EMBL/GenBank/DDBJ whole genome shotgun (WGS) entry which is preliminary data.</text>
</comment>
<dbReference type="SUPFAM" id="SSF55729">
    <property type="entry name" value="Acyl-CoA N-acyltransferases (Nat)"/>
    <property type="match status" value="1"/>
</dbReference>
<dbReference type="EMBL" id="JACSQT010000010">
    <property type="protein sequence ID" value="MBD7938861.1"/>
    <property type="molecule type" value="Genomic_DNA"/>
</dbReference>
<dbReference type="Proteomes" id="UP000657931">
    <property type="component" value="Unassembled WGS sequence"/>
</dbReference>
<dbReference type="InterPro" id="IPR000182">
    <property type="entry name" value="GNAT_dom"/>
</dbReference>
<dbReference type="RefSeq" id="WP_191816498.1">
    <property type="nucleotide sequence ID" value="NZ_JACSQT010000010.1"/>
</dbReference>
<evidence type="ECO:0000313" key="3">
    <source>
        <dbReference type="Proteomes" id="UP000657931"/>
    </source>
</evidence>
<accession>A0ABR8QTK2</accession>
<evidence type="ECO:0000313" key="2">
    <source>
        <dbReference type="EMBL" id="MBD7938861.1"/>
    </source>
</evidence>
<sequence>MLYSFDSKVINGSPYYLIIEEIGDLKGTEDFKTLLAETMKTVSNENIKSVSVVLNQQESLNSSYIKYLKDLKFVQHEVQYFYHLDLTSIHDFNDHSSFTLKSLEHTSEGLFKEVWQKSMALSLNAPSQTTIDQEFEGMKSEIGDHYAKSCLIVFKENDPIGVTMPHIEQGTVDEGRLFYFGFIPEYRGKGHGSLIHRQSLEYLKQIGAKHYIGATGQKNLPMQKIFNTNNCHLFDKRVTYRRLNKSDSIM</sequence>
<keyword evidence="3" id="KW-1185">Reference proteome</keyword>
<reference evidence="2 3" key="1">
    <citation type="submission" date="2020-08" db="EMBL/GenBank/DDBJ databases">
        <title>A Genomic Blueprint of the Chicken Gut Microbiome.</title>
        <authorList>
            <person name="Gilroy R."/>
            <person name="Ravi A."/>
            <person name="Getino M."/>
            <person name="Pursley I."/>
            <person name="Horton D.L."/>
            <person name="Alikhan N.-F."/>
            <person name="Baker D."/>
            <person name="Gharbi K."/>
            <person name="Hall N."/>
            <person name="Watson M."/>
            <person name="Adriaenssens E.M."/>
            <person name="Foster-Nyarko E."/>
            <person name="Jarju S."/>
            <person name="Secka A."/>
            <person name="Antonio M."/>
            <person name="Oren A."/>
            <person name="Chaudhuri R."/>
            <person name="La Ragione R.M."/>
            <person name="Hildebrand F."/>
            <person name="Pallen M.J."/>
        </authorList>
    </citation>
    <scope>NUCLEOTIDE SEQUENCE [LARGE SCALE GENOMIC DNA]</scope>
    <source>
        <strain evidence="2 3">Sa5YUA1</strain>
    </source>
</reference>
<dbReference type="Pfam" id="PF00583">
    <property type="entry name" value="Acetyltransf_1"/>
    <property type="match status" value="1"/>
</dbReference>
<name>A0ABR8QTK2_9BACI</name>
<gene>
    <name evidence="2" type="ORF">H9655_17645</name>
</gene>
<protein>
    <submittedName>
        <fullName evidence="2">GNAT family N-acetyltransferase</fullName>
    </submittedName>
</protein>
<proteinExistence type="predicted"/>
<feature type="domain" description="N-acetyltransferase" evidence="1">
    <location>
        <begin position="98"/>
        <end position="250"/>
    </location>
</feature>